<reference evidence="2 3" key="2">
    <citation type="journal article" date="2017" name="Sci. Rep.">
        <title>A mobile pathogenicity chromosome in Fusarium oxysporum for infection of multiple cucurbit species.</title>
        <authorList>
            <person name="van Dam P."/>
            <person name="Fokkens L."/>
            <person name="Ayukawa Y."/>
            <person name="van der Gragt M."/>
            <person name="Ter Horst A."/>
            <person name="Brankovics B."/>
            <person name="Houterman P.M."/>
            <person name="Arie T."/>
            <person name="Rep M."/>
        </authorList>
    </citation>
    <scope>NUCLEOTIDE SEQUENCE [LARGE SCALE GENOMIC DNA]</scope>
    <source>
        <strain evidence="2 3">Forc016</strain>
    </source>
</reference>
<evidence type="ECO:0000313" key="2">
    <source>
        <dbReference type="EMBL" id="PCD37105.1"/>
    </source>
</evidence>
<evidence type="ECO:0000313" key="3">
    <source>
        <dbReference type="Proteomes" id="UP000219602"/>
    </source>
</evidence>
<protein>
    <submittedName>
        <fullName evidence="2">Uncharacterized protein</fullName>
    </submittedName>
</protein>
<feature type="region of interest" description="Disordered" evidence="1">
    <location>
        <begin position="1"/>
        <end position="26"/>
    </location>
</feature>
<sequence length="97" mass="10836">MAPYGPSLPMTHFGRKDHRVDTTSHTKYRCPRLNAGTEKDRDFGGLAQTNLTNVFAKVSVADDLPCQGPGLYRDYQGADLARRFRTDIDNVGGRLEH</sequence>
<reference evidence="2 3" key="1">
    <citation type="journal article" date="2016" name="Environ. Microbiol.">
        <title>Effector profiles distinguish formae speciales of Fusarium oxysporum.</title>
        <authorList>
            <person name="van Dam P."/>
            <person name="Fokkens L."/>
            <person name="Schmidt S.M."/>
            <person name="Linmans J.H."/>
            <person name="Kistler H.C."/>
            <person name="Ma L.J."/>
            <person name="Rep M."/>
        </authorList>
    </citation>
    <scope>NUCLEOTIDE SEQUENCE [LARGE SCALE GENOMIC DNA]</scope>
    <source>
        <strain evidence="2 3">Forc016</strain>
    </source>
</reference>
<evidence type="ECO:0000256" key="1">
    <source>
        <dbReference type="SAM" id="MobiDB-lite"/>
    </source>
</evidence>
<name>A0A2H3H2H7_FUSOX</name>
<accession>A0A2H3H2H7</accession>
<comment type="caution">
    <text evidence="2">The sequence shown here is derived from an EMBL/GenBank/DDBJ whole genome shotgun (WGS) entry which is preliminary data.</text>
</comment>
<dbReference type="Proteomes" id="UP000219602">
    <property type="component" value="Chromosome 5"/>
</dbReference>
<gene>
    <name evidence="2" type="ORF">AU210_005609</name>
</gene>
<dbReference type="EMBL" id="MABQ02000004">
    <property type="protein sequence ID" value="PCD37105.1"/>
    <property type="molecule type" value="Genomic_DNA"/>
</dbReference>
<organism evidence="2 3">
    <name type="scientific">Fusarium oxysporum f. sp. radicis-cucumerinum</name>
    <dbReference type="NCBI Taxonomy" id="327505"/>
    <lineage>
        <taxon>Eukaryota</taxon>
        <taxon>Fungi</taxon>
        <taxon>Dikarya</taxon>
        <taxon>Ascomycota</taxon>
        <taxon>Pezizomycotina</taxon>
        <taxon>Sordariomycetes</taxon>
        <taxon>Hypocreomycetidae</taxon>
        <taxon>Hypocreales</taxon>
        <taxon>Nectriaceae</taxon>
        <taxon>Fusarium</taxon>
        <taxon>Fusarium oxysporum species complex</taxon>
    </lineage>
</organism>
<proteinExistence type="predicted"/>
<dbReference type="AlphaFoldDB" id="A0A2H3H2H7"/>